<name>A0A1E7ZFK6_9ALTE</name>
<evidence type="ECO:0008006" key="4">
    <source>
        <dbReference type="Google" id="ProtNLM"/>
    </source>
</evidence>
<evidence type="ECO:0000313" key="3">
    <source>
        <dbReference type="Proteomes" id="UP000175691"/>
    </source>
</evidence>
<dbReference type="Proteomes" id="UP000175691">
    <property type="component" value="Unassembled WGS sequence"/>
</dbReference>
<organism evidence="2 3">
    <name type="scientific">Alteromonas confluentis</name>
    <dbReference type="NCBI Taxonomy" id="1656094"/>
    <lineage>
        <taxon>Bacteria</taxon>
        <taxon>Pseudomonadati</taxon>
        <taxon>Pseudomonadota</taxon>
        <taxon>Gammaproteobacteria</taxon>
        <taxon>Alteromonadales</taxon>
        <taxon>Alteromonadaceae</taxon>
        <taxon>Alteromonas/Salinimonas group</taxon>
        <taxon>Alteromonas</taxon>
    </lineage>
</organism>
<dbReference type="AlphaFoldDB" id="A0A1E7ZFK6"/>
<evidence type="ECO:0000256" key="1">
    <source>
        <dbReference type="SAM" id="SignalP"/>
    </source>
</evidence>
<keyword evidence="1" id="KW-0732">Signal</keyword>
<protein>
    <recommendedName>
        <fullName evidence="4">Tetratricopeptide repeat protein</fullName>
    </recommendedName>
</protein>
<dbReference type="Gene3D" id="1.25.40.10">
    <property type="entry name" value="Tetratricopeptide repeat domain"/>
    <property type="match status" value="1"/>
</dbReference>
<evidence type="ECO:0000313" key="2">
    <source>
        <dbReference type="EMBL" id="OFC72287.1"/>
    </source>
</evidence>
<comment type="caution">
    <text evidence="2">The sequence shown here is derived from an EMBL/GenBank/DDBJ whole genome shotgun (WGS) entry which is preliminary data.</text>
</comment>
<feature type="chain" id="PRO_5009209886" description="Tetratricopeptide repeat protein" evidence="1">
    <location>
        <begin position="22"/>
        <end position="305"/>
    </location>
</feature>
<dbReference type="InterPro" id="IPR019734">
    <property type="entry name" value="TPR_rpt"/>
</dbReference>
<sequence>MLHGIRLFIFCCTGFSASAFALSYVSLDDCLIDAVACRIETSALLKHKTAGERDWYMLMYYNLSARWELENLDISIDEVAGYARLENAPDVFRIVVYTIYAKKLLTEGDTANGEKYVRLTRDLIMSSSDRLPDPRRLAELINLYNYLKQYETANDVAKWAVDKTANIQNPYAKAPLNLSIGHVAWFLKDYPRAIEYYRLVVDASEQIGEPMMLAFGQANLAVALRKTEQFELSRHWFEQAIASMQTALGEYQSKDLTYLKLRIIELDVLQGREEAGREALGHISQADVHEHHLPIYDKLAQQLMP</sequence>
<reference evidence="2 3" key="1">
    <citation type="submission" date="2016-08" db="EMBL/GenBank/DDBJ databases">
        <authorList>
            <person name="Seilhamer J.J."/>
        </authorList>
    </citation>
    <scope>NUCLEOTIDE SEQUENCE [LARGE SCALE GENOMIC DNA]</scope>
    <source>
        <strain evidence="2 3">KCTC 42603</strain>
    </source>
</reference>
<dbReference type="SUPFAM" id="SSF48452">
    <property type="entry name" value="TPR-like"/>
    <property type="match status" value="1"/>
</dbReference>
<dbReference type="Pfam" id="PF13181">
    <property type="entry name" value="TPR_8"/>
    <property type="match status" value="1"/>
</dbReference>
<proteinExistence type="predicted"/>
<keyword evidence="3" id="KW-1185">Reference proteome</keyword>
<dbReference type="OrthoDB" id="6383895at2"/>
<gene>
    <name evidence="2" type="ORF">BFC18_03230</name>
</gene>
<dbReference type="EMBL" id="MDHN01000005">
    <property type="protein sequence ID" value="OFC72287.1"/>
    <property type="molecule type" value="Genomic_DNA"/>
</dbReference>
<accession>A0A1E7ZFK6</accession>
<dbReference type="RefSeq" id="WP_070123514.1">
    <property type="nucleotide sequence ID" value="NZ_MDHN01000005.1"/>
</dbReference>
<dbReference type="InterPro" id="IPR011990">
    <property type="entry name" value="TPR-like_helical_dom_sf"/>
</dbReference>
<feature type="signal peptide" evidence="1">
    <location>
        <begin position="1"/>
        <end position="21"/>
    </location>
</feature>